<feature type="transmembrane region" description="Helical" evidence="1">
    <location>
        <begin position="131"/>
        <end position="151"/>
    </location>
</feature>
<proteinExistence type="predicted"/>
<reference evidence="3 5" key="1">
    <citation type="journal article" date="2023" name="Microb. Genom.">
        <title>Mesoterricola silvestris gen. nov., sp. nov., Mesoterricola sediminis sp. nov., Geothrix oryzae sp. nov., Geothrix edaphica sp. nov., Geothrix rubra sp. nov., and Geothrix limicola sp. nov., six novel members of Acidobacteriota isolated from soils.</title>
        <authorList>
            <person name="Weisberg A.J."/>
            <person name="Pearce E."/>
            <person name="Kramer C.G."/>
            <person name="Chang J.H."/>
            <person name="Clarke C.R."/>
        </authorList>
    </citation>
    <scope>NUCLEOTIDE SEQUENCE</scope>
    <source>
        <strain evidence="4 5">NB05-1H</strain>
        <strain evidence="3">NRRL_B-16521</strain>
    </source>
</reference>
<evidence type="ECO:0000313" key="5">
    <source>
        <dbReference type="Proteomes" id="UP001272987"/>
    </source>
</evidence>
<keyword evidence="5" id="KW-1185">Reference proteome</keyword>
<dbReference type="GeneID" id="69806444"/>
<evidence type="ECO:0000259" key="2">
    <source>
        <dbReference type="Pfam" id="PF01551"/>
    </source>
</evidence>
<keyword evidence="1" id="KW-0812">Transmembrane</keyword>
<feature type="transmembrane region" description="Helical" evidence="1">
    <location>
        <begin position="191"/>
        <end position="208"/>
    </location>
</feature>
<dbReference type="Proteomes" id="UP001272987">
    <property type="component" value="Unassembled WGS sequence"/>
</dbReference>
<dbReference type="InterPro" id="IPR016047">
    <property type="entry name" value="M23ase_b-sheet_dom"/>
</dbReference>
<dbReference type="Pfam" id="PF01551">
    <property type="entry name" value="Peptidase_M23"/>
    <property type="match status" value="1"/>
</dbReference>
<keyword evidence="1" id="KW-0472">Membrane</keyword>
<dbReference type="RefSeq" id="WP_010354746.1">
    <property type="nucleotide sequence ID" value="NZ_BCMK01000072.1"/>
</dbReference>
<dbReference type="CDD" id="cd12797">
    <property type="entry name" value="M23_peptidase"/>
    <property type="match status" value="1"/>
</dbReference>
<keyword evidence="1" id="KW-1133">Transmembrane helix</keyword>
<feature type="domain" description="M23ase beta-sheet core" evidence="2">
    <location>
        <begin position="274"/>
        <end position="370"/>
    </location>
</feature>
<dbReference type="GO" id="GO:0004222">
    <property type="term" value="F:metalloendopeptidase activity"/>
    <property type="evidence" value="ECO:0007669"/>
    <property type="project" value="TreeGrafter"/>
</dbReference>
<dbReference type="SUPFAM" id="SSF51261">
    <property type="entry name" value="Duplicated hybrid motif"/>
    <property type="match status" value="1"/>
</dbReference>
<name>A0AAP6B719_9ACTN</name>
<organism evidence="3 6">
    <name type="scientific">Streptomyces acidiscabies</name>
    <dbReference type="NCBI Taxonomy" id="42234"/>
    <lineage>
        <taxon>Bacteria</taxon>
        <taxon>Bacillati</taxon>
        <taxon>Actinomycetota</taxon>
        <taxon>Actinomycetes</taxon>
        <taxon>Kitasatosporales</taxon>
        <taxon>Streptomycetaceae</taxon>
        <taxon>Streptomyces</taxon>
    </lineage>
</organism>
<evidence type="ECO:0000313" key="4">
    <source>
        <dbReference type="EMBL" id="MDX3017628.1"/>
    </source>
</evidence>
<dbReference type="Gene3D" id="2.70.70.10">
    <property type="entry name" value="Glucose Permease (Domain IIA)"/>
    <property type="match status" value="1"/>
</dbReference>
<dbReference type="AlphaFoldDB" id="A0AAP6B719"/>
<dbReference type="EMBL" id="JARAWC010000003">
    <property type="protein sequence ID" value="MDX2959228.1"/>
    <property type="molecule type" value="Genomic_DNA"/>
</dbReference>
<dbReference type="PANTHER" id="PTHR21666">
    <property type="entry name" value="PEPTIDASE-RELATED"/>
    <property type="match status" value="1"/>
</dbReference>
<evidence type="ECO:0000313" key="6">
    <source>
        <dbReference type="Proteomes" id="UP001282288"/>
    </source>
</evidence>
<evidence type="ECO:0000313" key="3">
    <source>
        <dbReference type="EMBL" id="MDX2959228.1"/>
    </source>
</evidence>
<protein>
    <submittedName>
        <fullName evidence="3">M23 family metallopeptidase</fullName>
    </submittedName>
</protein>
<gene>
    <name evidence="3" type="ORF">PV399_05760</name>
    <name evidence="4" type="ORF">PV666_07015</name>
</gene>
<sequence>MPDLPPEAAALARFLTAAPADRPALAPTVAEAVGAERLEEVVQATLERIGGFEAVEDSPDGLLLRGGGTDRVRAWAATTPDGELTGLLFENVPYTPTPPVRRLPAPLTWAFILLPVALWIVLPLWGADDRLTWLGDLSVLAALLVLAGGWGAPAQQPRTSRRLVVTAAVTAALASAVRLPDLPTGSPGVPLVLGTGLLLGAVALVTYARRYRWGTTLSTPLRFPLDGTWYVLQGAGALINHHARIPEQRGAVDLVGIGPLGTRTGPGRDAPAYAAYGRAVHAPCDGRVVSAACSIDDQKPGEIRYQPLYGNHVFLDTGHEIVKLAHLRPGSVTVRPGDIVRTGQLLGEVGNSGNTTEPHLHLHAERDGVGLDLSFTDVPGRLYRGRTIRR</sequence>
<feature type="transmembrane region" description="Helical" evidence="1">
    <location>
        <begin position="107"/>
        <end position="125"/>
    </location>
</feature>
<dbReference type="Proteomes" id="UP001282288">
    <property type="component" value="Unassembled WGS sequence"/>
</dbReference>
<dbReference type="InterPro" id="IPR011055">
    <property type="entry name" value="Dup_hybrid_motif"/>
</dbReference>
<accession>A0AAP6B719</accession>
<dbReference type="EMBL" id="JARAWP010000003">
    <property type="protein sequence ID" value="MDX3017628.1"/>
    <property type="molecule type" value="Genomic_DNA"/>
</dbReference>
<evidence type="ECO:0000256" key="1">
    <source>
        <dbReference type="SAM" id="Phobius"/>
    </source>
</evidence>
<dbReference type="PANTHER" id="PTHR21666:SF270">
    <property type="entry name" value="MUREIN HYDROLASE ACTIVATOR ENVC"/>
    <property type="match status" value="1"/>
</dbReference>
<dbReference type="InterPro" id="IPR050570">
    <property type="entry name" value="Cell_wall_metabolism_enzyme"/>
</dbReference>
<feature type="transmembrane region" description="Helical" evidence="1">
    <location>
        <begin position="163"/>
        <end position="179"/>
    </location>
</feature>
<comment type="caution">
    <text evidence="3">The sequence shown here is derived from an EMBL/GenBank/DDBJ whole genome shotgun (WGS) entry which is preliminary data.</text>
</comment>